<evidence type="ECO:0000256" key="5">
    <source>
        <dbReference type="ARBA" id="ARBA00022475"/>
    </source>
</evidence>
<protein>
    <recommendedName>
        <fullName evidence="3">Type II secretion system protein N</fullName>
    </recommendedName>
    <alternativeName>
        <fullName evidence="10">General secretion pathway protein N</fullName>
    </alternativeName>
</protein>
<evidence type="ECO:0000256" key="4">
    <source>
        <dbReference type="ARBA" id="ARBA00022448"/>
    </source>
</evidence>
<evidence type="ECO:0000256" key="2">
    <source>
        <dbReference type="ARBA" id="ARBA00007208"/>
    </source>
</evidence>
<evidence type="ECO:0000256" key="6">
    <source>
        <dbReference type="ARBA" id="ARBA00022519"/>
    </source>
</evidence>
<evidence type="ECO:0000256" key="8">
    <source>
        <dbReference type="ARBA" id="ARBA00022927"/>
    </source>
</evidence>
<keyword evidence="4" id="KW-0813">Transport</keyword>
<evidence type="ECO:0000256" key="1">
    <source>
        <dbReference type="ARBA" id="ARBA00004533"/>
    </source>
</evidence>
<keyword evidence="8" id="KW-0653">Protein transport</keyword>
<dbReference type="EMBL" id="SOBT01000008">
    <property type="protein sequence ID" value="TDU31583.1"/>
    <property type="molecule type" value="Genomic_DNA"/>
</dbReference>
<keyword evidence="5" id="KW-1003">Cell membrane</keyword>
<evidence type="ECO:0000256" key="9">
    <source>
        <dbReference type="ARBA" id="ARBA00023136"/>
    </source>
</evidence>
<evidence type="ECO:0000256" key="10">
    <source>
        <dbReference type="ARBA" id="ARBA00030772"/>
    </source>
</evidence>
<sequence>MKRSSLIILGLLIFVGTLIFHTPAPRLYGWAANSLTASGIQLQGVEGTLSAGQATEISLQNRPLVRDLAWTLRKLPLLLGRASFTLSGGRDGQLIDGVASVVPSGTLTLSDFKLVTPLTEALSAAGYPYMPVEGQLGLDLGTLKLRKGWPEKAQGTLTLKALGWKLGREPVLLGDFEAVLDNETAGVKADIRSLTGTLEVTGEAHFGSDRSYEMNLQMRPKPNAPPMVGNLVRNLGQPDSQGWYHLRRQGSLAPAAAAPAPPAS</sequence>
<gene>
    <name evidence="11" type="ORF">DFR24_0953</name>
</gene>
<name>A0A4S3K506_9GAMM</name>
<keyword evidence="9" id="KW-0472">Membrane</keyword>
<dbReference type="AlphaFoldDB" id="A0A4S3K506"/>
<dbReference type="Proteomes" id="UP000295341">
    <property type="component" value="Unassembled WGS sequence"/>
</dbReference>
<evidence type="ECO:0000313" key="11">
    <source>
        <dbReference type="EMBL" id="TDU31583.1"/>
    </source>
</evidence>
<evidence type="ECO:0000256" key="3">
    <source>
        <dbReference type="ARBA" id="ARBA00021563"/>
    </source>
</evidence>
<evidence type="ECO:0000256" key="7">
    <source>
        <dbReference type="ARBA" id="ARBA00022692"/>
    </source>
</evidence>
<keyword evidence="12" id="KW-1185">Reference proteome</keyword>
<dbReference type="GO" id="GO:0005886">
    <property type="term" value="C:plasma membrane"/>
    <property type="evidence" value="ECO:0007669"/>
    <property type="project" value="UniProtKB-SubCell"/>
</dbReference>
<dbReference type="OrthoDB" id="6118198at2"/>
<dbReference type="GO" id="GO:0015628">
    <property type="term" value="P:protein secretion by the type II secretion system"/>
    <property type="evidence" value="ECO:0007669"/>
    <property type="project" value="InterPro"/>
</dbReference>
<dbReference type="InterPro" id="IPR022792">
    <property type="entry name" value="T2SS_protein-GspN"/>
</dbReference>
<proteinExistence type="inferred from homology"/>
<accession>A0A4S3K506</accession>
<organism evidence="11 12">
    <name type="scientific">Panacagrimonas perspica</name>
    <dbReference type="NCBI Taxonomy" id="381431"/>
    <lineage>
        <taxon>Bacteria</taxon>
        <taxon>Pseudomonadati</taxon>
        <taxon>Pseudomonadota</taxon>
        <taxon>Gammaproteobacteria</taxon>
        <taxon>Nevskiales</taxon>
        <taxon>Nevskiaceae</taxon>
        <taxon>Panacagrimonas</taxon>
    </lineage>
</organism>
<comment type="subcellular location">
    <subcellularLocation>
        <location evidence="1">Cell inner membrane</location>
    </subcellularLocation>
</comment>
<dbReference type="RefSeq" id="WP_133880154.1">
    <property type="nucleotide sequence ID" value="NZ_MWIN01000012.1"/>
</dbReference>
<dbReference type="GO" id="GO:0015627">
    <property type="term" value="C:type II protein secretion system complex"/>
    <property type="evidence" value="ECO:0007669"/>
    <property type="project" value="InterPro"/>
</dbReference>
<keyword evidence="6" id="KW-0997">Cell inner membrane</keyword>
<comment type="similarity">
    <text evidence="2">Belongs to the GSP N family.</text>
</comment>
<dbReference type="Pfam" id="PF01203">
    <property type="entry name" value="T2SSN"/>
    <property type="match status" value="1"/>
</dbReference>
<reference evidence="11 12" key="1">
    <citation type="submission" date="2019-03" db="EMBL/GenBank/DDBJ databases">
        <title>Genomic Encyclopedia of Type Strains, Phase IV (KMG-IV): sequencing the most valuable type-strain genomes for metagenomic binning, comparative biology and taxonomic classification.</title>
        <authorList>
            <person name="Goeker M."/>
        </authorList>
    </citation>
    <scope>NUCLEOTIDE SEQUENCE [LARGE SCALE GENOMIC DNA]</scope>
    <source>
        <strain evidence="11 12">DSM 26377</strain>
    </source>
</reference>
<keyword evidence="7" id="KW-0812">Transmembrane</keyword>
<evidence type="ECO:0000313" key="12">
    <source>
        <dbReference type="Proteomes" id="UP000295341"/>
    </source>
</evidence>
<comment type="caution">
    <text evidence="11">The sequence shown here is derived from an EMBL/GenBank/DDBJ whole genome shotgun (WGS) entry which is preliminary data.</text>
</comment>